<dbReference type="GO" id="GO:0004252">
    <property type="term" value="F:serine-type endopeptidase activity"/>
    <property type="evidence" value="ECO:0007669"/>
    <property type="project" value="InterPro"/>
</dbReference>
<evidence type="ECO:0000313" key="7">
    <source>
        <dbReference type="EMBL" id="KAG5654648.1"/>
    </source>
</evidence>
<evidence type="ECO:0000256" key="1">
    <source>
        <dbReference type="ARBA" id="ARBA00011073"/>
    </source>
</evidence>
<dbReference type="PANTHER" id="PTHR43806:SF11">
    <property type="entry name" value="CEREVISIN-RELATED"/>
    <property type="match status" value="1"/>
</dbReference>
<evidence type="ECO:0000256" key="5">
    <source>
        <dbReference type="SAM" id="MobiDB-lite"/>
    </source>
</evidence>
<dbReference type="SUPFAM" id="SSF52743">
    <property type="entry name" value="Subtilisin-like"/>
    <property type="match status" value="1"/>
</dbReference>
<keyword evidence="2" id="KW-0645">Protease</keyword>
<dbReference type="GO" id="GO:0005615">
    <property type="term" value="C:extracellular space"/>
    <property type="evidence" value="ECO:0007669"/>
    <property type="project" value="TreeGrafter"/>
</dbReference>
<dbReference type="InterPro" id="IPR050131">
    <property type="entry name" value="Peptidase_S8_subtilisin-like"/>
</dbReference>
<evidence type="ECO:0000256" key="3">
    <source>
        <dbReference type="ARBA" id="ARBA00022801"/>
    </source>
</evidence>
<comment type="similarity">
    <text evidence="1">Belongs to the peptidase S8 family.</text>
</comment>
<sequence length="432" mass="45529">MPLRDSLRAAPSLRAQTPPPIQDPNPREIHRKAQNRRDRWPRPASGIPGVQRDHTQIHRRAVEWLRRCVAGGFVSNQESRWTNVGTTDSRALGNFSSETLQQLLASPDVEFVEEDGVVNITADTGTGSTALHEKRALNAQTDAPWGLARISQDAKLTNQNTGGVFTYTYGAQAGQGVDIYVLGTFLNIKKQAVLALRFGDQIPAEAPLPRSTAPSPPYVAPPPFPPGSTGNLPALTPHPPTQATNAGIAFVTTAGNSNSDAGNFSPGRVPSAITVGASTIADAVSASSNHGAALKLYAPGQNVLSAWIGSTAVRVHVQSAVLQVCSLTKCGIPGHKHALRRIFCASPFFPPPSPSPYRFLSVRTHTYLLTPRPQAAAHVAGLAAYLLSVIPSSLPVATALANTAVQGVLANVPAGTVNRLASNNVSRLGIAL</sequence>
<evidence type="ECO:0000256" key="2">
    <source>
        <dbReference type="ARBA" id="ARBA00022670"/>
    </source>
</evidence>
<dbReference type="InterPro" id="IPR036852">
    <property type="entry name" value="Peptidase_S8/S53_dom_sf"/>
</dbReference>
<dbReference type="OrthoDB" id="19448at2759"/>
<keyword evidence="3" id="KW-0378">Hydrolase</keyword>
<feature type="compositionally biased region" description="Pro residues" evidence="5">
    <location>
        <begin position="214"/>
        <end position="226"/>
    </location>
</feature>
<proteinExistence type="inferred from homology"/>
<dbReference type="Proteomes" id="UP000717328">
    <property type="component" value="Unassembled WGS sequence"/>
</dbReference>
<dbReference type="AlphaFoldDB" id="A0A9P7GUD4"/>
<dbReference type="GO" id="GO:0006508">
    <property type="term" value="P:proteolysis"/>
    <property type="evidence" value="ECO:0007669"/>
    <property type="project" value="UniProtKB-KW"/>
</dbReference>
<reference evidence="7" key="1">
    <citation type="submission" date="2021-02" db="EMBL/GenBank/DDBJ databases">
        <authorList>
            <person name="Nieuwenhuis M."/>
            <person name="Van De Peppel L.J.J."/>
        </authorList>
    </citation>
    <scope>NUCLEOTIDE SEQUENCE</scope>
    <source>
        <strain evidence="7">D49</strain>
    </source>
</reference>
<feature type="domain" description="Peptidase S8/S53" evidence="6">
    <location>
        <begin position="242"/>
        <end position="308"/>
    </location>
</feature>
<keyword evidence="8" id="KW-1185">Reference proteome</keyword>
<dbReference type="Gene3D" id="3.40.50.200">
    <property type="entry name" value="Peptidase S8/S53 domain"/>
    <property type="match status" value="1"/>
</dbReference>
<reference evidence="7" key="2">
    <citation type="submission" date="2021-10" db="EMBL/GenBank/DDBJ databases">
        <title>Phylogenomics reveals ancestral predisposition of the termite-cultivated fungus Termitomyces towards a domesticated lifestyle.</title>
        <authorList>
            <person name="Auxier B."/>
            <person name="Grum-Grzhimaylo A."/>
            <person name="Cardenas M.E."/>
            <person name="Lodge J.D."/>
            <person name="Laessoe T."/>
            <person name="Pedersen O."/>
            <person name="Smith M.E."/>
            <person name="Kuyper T.W."/>
            <person name="Franco-Molano E.A."/>
            <person name="Baroni T.J."/>
            <person name="Aanen D.K."/>
        </authorList>
    </citation>
    <scope>NUCLEOTIDE SEQUENCE</scope>
    <source>
        <strain evidence="7">D49</strain>
    </source>
</reference>
<feature type="region of interest" description="Disordered" evidence="5">
    <location>
        <begin position="207"/>
        <end position="239"/>
    </location>
</feature>
<dbReference type="InterPro" id="IPR000209">
    <property type="entry name" value="Peptidase_S8/S53_dom"/>
</dbReference>
<gene>
    <name evidence="7" type="ORF">H0H81_009896</name>
</gene>
<comment type="caution">
    <text evidence="7">The sequence shown here is derived from an EMBL/GenBank/DDBJ whole genome shotgun (WGS) entry which is preliminary data.</text>
</comment>
<keyword evidence="4" id="KW-0720">Serine protease</keyword>
<dbReference type="Pfam" id="PF00082">
    <property type="entry name" value="Peptidase_S8"/>
    <property type="match status" value="1"/>
</dbReference>
<evidence type="ECO:0000313" key="8">
    <source>
        <dbReference type="Proteomes" id="UP000717328"/>
    </source>
</evidence>
<dbReference type="PANTHER" id="PTHR43806">
    <property type="entry name" value="PEPTIDASE S8"/>
    <property type="match status" value="1"/>
</dbReference>
<evidence type="ECO:0000259" key="6">
    <source>
        <dbReference type="Pfam" id="PF00082"/>
    </source>
</evidence>
<name>A0A9P7GUD4_9AGAR</name>
<evidence type="ECO:0000256" key="4">
    <source>
        <dbReference type="ARBA" id="ARBA00022825"/>
    </source>
</evidence>
<accession>A0A9P7GUD4</accession>
<dbReference type="EMBL" id="JABCKI010000003">
    <property type="protein sequence ID" value="KAG5654648.1"/>
    <property type="molecule type" value="Genomic_DNA"/>
</dbReference>
<protein>
    <recommendedName>
        <fullName evidence="6">Peptidase S8/S53 domain-containing protein</fullName>
    </recommendedName>
</protein>
<organism evidence="7 8">
    <name type="scientific">Sphagnurus paluster</name>
    <dbReference type="NCBI Taxonomy" id="117069"/>
    <lineage>
        <taxon>Eukaryota</taxon>
        <taxon>Fungi</taxon>
        <taxon>Dikarya</taxon>
        <taxon>Basidiomycota</taxon>
        <taxon>Agaricomycotina</taxon>
        <taxon>Agaricomycetes</taxon>
        <taxon>Agaricomycetidae</taxon>
        <taxon>Agaricales</taxon>
        <taxon>Tricholomatineae</taxon>
        <taxon>Lyophyllaceae</taxon>
        <taxon>Sphagnurus</taxon>
    </lineage>
</organism>
<feature type="region of interest" description="Disordered" evidence="5">
    <location>
        <begin position="1"/>
        <end position="53"/>
    </location>
</feature>